<dbReference type="EMBL" id="JBEWZI010000008">
    <property type="protein sequence ID" value="MET7014431.1"/>
    <property type="molecule type" value="Genomic_DNA"/>
</dbReference>
<dbReference type="RefSeq" id="WP_354600892.1">
    <property type="nucleotide sequence ID" value="NZ_JBEWZI010000008.1"/>
</dbReference>
<reference evidence="1 2" key="1">
    <citation type="submission" date="2024-07" db="EMBL/GenBank/DDBJ databases">
        <title>Uliginosibacterium flavum JJ3220;KACC:17644.</title>
        <authorList>
            <person name="Kim M.K."/>
        </authorList>
    </citation>
    <scope>NUCLEOTIDE SEQUENCE [LARGE SCALE GENOMIC DNA]</scope>
    <source>
        <strain evidence="1 2">KACC:17644</strain>
    </source>
</reference>
<organism evidence="1 2">
    <name type="scientific">Uliginosibacterium flavum</name>
    <dbReference type="NCBI Taxonomy" id="1396831"/>
    <lineage>
        <taxon>Bacteria</taxon>
        <taxon>Pseudomonadati</taxon>
        <taxon>Pseudomonadota</taxon>
        <taxon>Betaproteobacteria</taxon>
        <taxon>Rhodocyclales</taxon>
        <taxon>Zoogloeaceae</taxon>
        <taxon>Uliginosibacterium</taxon>
    </lineage>
</organism>
<keyword evidence="2" id="KW-1185">Reference proteome</keyword>
<name>A0ABV2TKI5_9RHOO</name>
<accession>A0ABV2TKI5</accession>
<evidence type="ECO:0000313" key="1">
    <source>
        <dbReference type="EMBL" id="MET7014431.1"/>
    </source>
</evidence>
<evidence type="ECO:0000313" key="2">
    <source>
        <dbReference type="Proteomes" id="UP001549691"/>
    </source>
</evidence>
<sequence>MRLFDWASKNLWLEDVSVYASSLLNDKTQKRLKKDKPDCWSDNFDWLEQEHKCAEAEFSDLFSGYYTHVRCFHGGRPIDIGSYIRSGILGQVSNVIEDLFLQIFSDIPKSSLEQALSEFATRKVREHGKIWVVLELDELIQHCGHYLIQGSEYIMALAASLSRIHPGEDYRLRLRTVGIPTIFEVHVPTSYFSQNEIDALARLVLSEWGQKISGNHLGMSCSPCLVLHRSIEPEFIAGHTHPSRICDPHFGNRQYINPSLCCEFCI</sequence>
<comment type="caution">
    <text evidence="1">The sequence shown here is derived from an EMBL/GenBank/DDBJ whole genome shotgun (WGS) entry which is preliminary data.</text>
</comment>
<proteinExistence type="predicted"/>
<protein>
    <submittedName>
        <fullName evidence="1">Uncharacterized protein</fullName>
    </submittedName>
</protein>
<gene>
    <name evidence="1" type="ORF">ABXR19_09540</name>
</gene>
<dbReference type="Proteomes" id="UP001549691">
    <property type="component" value="Unassembled WGS sequence"/>
</dbReference>